<organism evidence="1 2">
    <name type="scientific">Azospirillum melinis</name>
    <dbReference type="NCBI Taxonomy" id="328839"/>
    <lineage>
        <taxon>Bacteria</taxon>
        <taxon>Pseudomonadati</taxon>
        <taxon>Pseudomonadota</taxon>
        <taxon>Alphaproteobacteria</taxon>
        <taxon>Rhodospirillales</taxon>
        <taxon>Azospirillaceae</taxon>
        <taxon>Azospirillum</taxon>
    </lineage>
</organism>
<dbReference type="Pfam" id="PF04891">
    <property type="entry name" value="NifQ"/>
    <property type="match status" value="1"/>
</dbReference>
<dbReference type="Proteomes" id="UP000605086">
    <property type="component" value="Unassembled WGS sequence"/>
</dbReference>
<gene>
    <name evidence="1" type="ORF">GBZ48_15460</name>
</gene>
<evidence type="ECO:0000313" key="2">
    <source>
        <dbReference type="Proteomes" id="UP000605086"/>
    </source>
</evidence>
<comment type="caution">
    <text evidence="1">The sequence shown here is derived from an EMBL/GenBank/DDBJ whole genome shotgun (WGS) entry which is preliminary data.</text>
</comment>
<sequence>MPQDRRAPFAGAASWVRITGVAGALCRWRCRVVLSQPAAHSLDQNPAAVAAATDRMIFGRILALAAADPARTMTGSLALTKADLTELAARHAPDFADAVAALPGGGEAGGDEPGEDAIEEADLRAFLAEHGATGADEERWLAAILARRSLEPNHLWQDMGFHDRGELNTMFRRHFPALVALNSGDMKWKKFFYRQLCEREGLMLCKSPNCEVCDDVEVCFGEEAGDPLSTLARLARNG</sequence>
<dbReference type="EMBL" id="WHOS01000018">
    <property type="protein sequence ID" value="NUB00684.1"/>
    <property type="molecule type" value="Genomic_DNA"/>
</dbReference>
<evidence type="ECO:0000313" key="1">
    <source>
        <dbReference type="EMBL" id="NUB00684.1"/>
    </source>
</evidence>
<dbReference type="InterPro" id="IPR006975">
    <property type="entry name" value="NifQ"/>
</dbReference>
<reference evidence="1 2" key="1">
    <citation type="submission" date="2019-10" db="EMBL/GenBank/DDBJ databases">
        <title>Genome sequence of Azospirillum melinis.</title>
        <authorList>
            <person name="Ambrosini A."/>
            <person name="Sant'Anna F.H."/>
            <person name="Cassan F.D."/>
            <person name="Souza E.M."/>
            <person name="Passaglia L.M.P."/>
        </authorList>
    </citation>
    <scope>NUCLEOTIDE SEQUENCE [LARGE SCALE GENOMIC DNA]</scope>
    <source>
        <strain evidence="1 2">TMCY0552</strain>
    </source>
</reference>
<proteinExistence type="predicted"/>
<name>A0ABX2KLL9_9PROT</name>
<keyword evidence="2" id="KW-1185">Reference proteome</keyword>
<protein>
    <submittedName>
        <fullName evidence="1">Nitrogen fixation protein NifQ</fullName>
    </submittedName>
</protein>
<accession>A0ABX2KLL9</accession>